<dbReference type="PANTHER" id="PTHR46832">
    <property type="entry name" value="5'-METHYLTHIOADENOSINE/S-ADENOSYLHOMOCYSTEINE NUCLEOSIDASE"/>
    <property type="match status" value="1"/>
</dbReference>
<dbReference type="GO" id="GO:0005829">
    <property type="term" value="C:cytosol"/>
    <property type="evidence" value="ECO:0007669"/>
    <property type="project" value="TreeGrafter"/>
</dbReference>
<dbReference type="Proteomes" id="UP000322983">
    <property type="component" value="Chromosome"/>
</dbReference>
<evidence type="ECO:0000313" key="4">
    <source>
        <dbReference type="Proteomes" id="UP000322983"/>
    </source>
</evidence>
<proteinExistence type="predicted"/>
<gene>
    <name evidence="3" type="ORF">IC006_2334</name>
</gene>
<keyword evidence="1" id="KW-0812">Transmembrane</keyword>
<dbReference type="KEGG" id="step:IC006_2334"/>
<dbReference type="GO" id="GO:0008782">
    <property type="term" value="F:adenosylhomocysteine nucleosidase activity"/>
    <property type="evidence" value="ECO:0007669"/>
    <property type="project" value="TreeGrafter"/>
</dbReference>
<dbReference type="Gene3D" id="3.40.50.1580">
    <property type="entry name" value="Nucleoside phosphorylase domain"/>
    <property type="match status" value="1"/>
</dbReference>
<keyword evidence="4" id="KW-1185">Reference proteome</keyword>
<keyword evidence="1" id="KW-1133">Transmembrane helix</keyword>
<dbReference type="EMBL" id="AP018929">
    <property type="protein sequence ID" value="BBG25000.1"/>
    <property type="molecule type" value="Genomic_DNA"/>
</dbReference>
<keyword evidence="1" id="KW-0472">Membrane</keyword>
<organism evidence="3 4">
    <name type="scientific">Sulfuracidifex tepidarius</name>
    <dbReference type="NCBI Taxonomy" id="1294262"/>
    <lineage>
        <taxon>Archaea</taxon>
        <taxon>Thermoproteota</taxon>
        <taxon>Thermoprotei</taxon>
        <taxon>Sulfolobales</taxon>
        <taxon>Sulfolobaceae</taxon>
        <taxon>Sulfuracidifex</taxon>
    </lineage>
</organism>
<dbReference type="InterPro" id="IPR000845">
    <property type="entry name" value="Nucleoside_phosphorylase_d"/>
</dbReference>
<dbReference type="GO" id="GO:0019284">
    <property type="term" value="P:L-methionine salvage from S-adenosylmethionine"/>
    <property type="evidence" value="ECO:0007669"/>
    <property type="project" value="TreeGrafter"/>
</dbReference>
<evidence type="ECO:0000256" key="1">
    <source>
        <dbReference type="SAM" id="Phobius"/>
    </source>
</evidence>
<reference evidence="3 4" key="1">
    <citation type="journal article" date="2020" name="Int. J. Syst. Evol. Microbiol.">
        <title>Sulfuracidifex tepidarius gen. nov., sp. nov. and transfer of Sulfolobus metallicus Huber and Stetter 1992 to the genus Sulfuracidifex as Sulfuracidifex metallicus comb. nov.</title>
        <authorList>
            <person name="Itoh T."/>
            <person name="Miura T."/>
            <person name="Sakai H.D."/>
            <person name="Kato S."/>
            <person name="Ohkuma M."/>
            <person name="Takashina T."/>
        </authorList>
    </citation>
    <scope>NUCLEOTIDE SEQUENCE [LARGE SCALE GENOMIC DNA]</scope>
    <source>
        <strain evidence="3 4">IC-006</strain>
    </source>
</reference>
<dbReference type="Pfam" id="PF01048">
    <property type="entry name" value="PNP_UDP_1"/>
    <property type="match status" value="1"/>
</dbReference>
<dbReference type="AlphaFoldDB" id="A0A510DYG3"/>
<feature type="domain" description="Nucleoside phosphorylase" evidence="2">
    <location>
        <begin position="127"/>
        <end position="386"/>
    </location>
</feature>
<evidence type="ECO:0000313" key="3">
    <source>
        <dbReference type="EMBL" id="BBG25000.1"/>
    </source>
</evidence>
<dbReference type="CDD" id="cd09008">
    <property type="entry name" value="MTAN"/>
    <property type="match status" value="1"/>
</dbReference>
<dbReference type="GO" id="GO:0008930">
    <property type="term" value="F:methylthioadenosine nucleosidase activity"/>
    <property type="evidence" value="ECO:0007669"/>
    <property type="project" value="TreeGrafter"/>
</dbReference>
<dbReference type="GO" id="GO:0009116">
    <property type="term" value="P:nucleoside metabolic process"/>
    <property type="evidence" value="ECO:0007669"/>
    <property type="project" value="InterPro"/>
</dbReference>
<name>A0A510DYG3_9CREN</name>
<dbReference type="STRING" id="1294262.GCA_001316085_02649"/>
<dbReference type="InterPro" id="IPR035994">
    <property type="entry name" value="Nucleoside_phosphorylase_sf"/>
</dbReference>
<protein>
    <submittedName>
        <fullName evidence="3">5'-methylthioadenosine/S-adenosylhomocysteine nucleosidase</fullName>
    </submittedName>
</protein>
<evidence type="ECO:0000259" key="2">
    <source>
        <dbReference type="Pfam" id="PF01048"/>
    </source>
</evidence>
<accession>A0A510DYG3</accession>
<sequence>MIKVIKMRIYTAVFQQFFIILCFKSSCFSISSLSLNLDNIQSVIYKEYIYYLYSEVTMDKKIVGIIVLVLILISWTIFYLNKININNSSQPNTVNYYAQVSNFLMSKNLVSVYPSNANLTQLLMTPRIGIVTAMAMEQAPLLAQTKVNAVVNISGYTFYLGVMKGHNVVLVRSGEKEYASTMATTLMDTYFNIQAALLSGTAGSRNPNVVVGDVVLGAYAVDKSSIHYHLSHLGNESYSYSETPYTGVEIVNVTAINNSVVGGFGEAQDTPSNASNYGCGFGVDYSYTYVEALPSSLGLLKLAESYPYPMTIPDSQATGMNVTGNIRNEIIAGVIGSANQWTEPLFWMAQQNALYQTDAGENEGMGFAYVNTHFQIPWLIVRGISDSPWYPSVYEGVLAADRAANVTMWVVSHFNSSVKGLHDTASFYSLSPQSNARIHGYIVADKVYYTDFNVTLISYTAPNGTTINDTDPDCIQEYSYPKE</sequence>
<feature type="transmembrane region" description="Helical" evidence="1">
    <location>
        <begin position="62"/>
        <end position="80"/>
    </location>
</feature>
<dbReference type="PANTHER" id="PTHR46832:SF1">
    <property type="entry name" value="5'-METHYLTHIOADENOSINE_S-ADENOSYLHOMOCYSTEINE NUCLEOSIDASE"/>
    <property type="match status" value="1"/>
</dbReference>
<dbReference type="SUPFAM" id="SSF53167">
    <property type="entry name" value="Purine and uridine phosphorylases"/>
    <property type="match status" value="1"/>
</dbReference>